<dbReference type="EMBL" id="CAHIKZ030001672">
    <property type="protein sequence ID" value="CAE1272127.1"/>
    <property type="molecule type" value="Genomic_DNA"/>
</dbReference>
<organism evidence="9 10">
    <name type="scientific">Acanthosepion pharaonis</name>
    <name type="common">Pharaoh cuttlefish</name>
    <name type="synonym">Sepia pharaonis</name>
    <dbReference type="NCBI Taxonomy" id="158019"/>
    <lineage>
        <taxon>Eukaryota</taxon>
        <taxon>Metazoa</taxon>
        <taxon>Spiralia</taxon>
        <taxon>Lophotrochozoa</taxon>
        <taxon>Mollusca</taxon>
        <taxon>Cephalopoda</taxon>
        <taxon>Coleoidea</taxon>
        <taxon>Decapodiformes</taxon>
        <taxon>Sepiida</taxon>
        <taxon>Sepiina</taxon>
        <taxon>Sepiidae</taxon>
        <taxon>Acanthosepion</taxon>
    </lineage>
</organism>
<feature type="region of interest" description="Disordered" evidence="7">
    <location>
        <begin position="369"/>
        <end position="397"/>
    </location>
</feature>
<keyword evidence="4 8" id="KW-0812">Transmembrane</keyword>
<comment type="caution">
    <text evidence="9">The sequence shown here is derived from an EMBL/GenBank/DDBJ whole genome shotgun (WGS) entry which is preliminary data.</text>
</comment>
<feature type="transmembrane region" description="Helical" evidence="8">
    <location>
        <begin position="282"/>
        <end position="303"/>
    </location>
</feature>
<evidence type="ECO:0000256" key="1">
    <source>
        <dbReference type="ARBA" id="ARBA00004424"/>
    </source>
</evidence>
<feature type="transmembrane region" description="Helical" evidence="8">
    <location>
        <begin position="138"/>
        <end position="157"/>
    </location>
</feature>
<keyword evidence="10" id="KW-1185">Reference proteome</keyword>
<evidence type="ECO:0000256" key="7">
    <source>
        <dbReference type="SAM" id="MobiDB-lite"/>
    </source>
</evidence>
<evidence type="ECO:0000256" key="8">
    <source>
        <dbReference type="SAM" id="Phobius"/>
    </source>
</evidence>
<dbReference type="Pfam" id="PF02690">
    <property type="entry name" value="Na_Pi_cotrans"/>
    <property type="match status" value="1"/>
</dbReference>
<dbReference type="OrthoDB" id="76259at2759"/>
<proteinExistence type="inferred from homology"/>
<dbReference type="GO" id="GO:0016324">
    <property type="term" value="C:apical plasma membrane"/>
    <property type="evidence" value="ECO:0007669"/>
    <property type="project" value="UniProtKB-SubCell"/>
</dbReference>
<evidence type="ECO:0000256" key="6">
    <source>
        <dbReference type="ARBA" id="ARBA00023136"/>
    </source>
</evidence>
<comment type="similarity">
    <text evidence="2">Belongs to the SLC34A transporter family.</text>
</comment>
<feature type="transmembrane region" description="Helical" evidence="8">
    <location>
        <begin position="210"/>
        <end position="232"/>
    </location>
</feature>
<evidence type="ECO:0000256" key="5">
    <source>
        <dbReference type="ARBA" id="ARBA00022989"/>
    </source>
</evidence>
<protein>
    <submittedName>
        <fullName evidence="9">SLC34A</fullName>
    </submittedName>
</protein>
<keyword evidence="5 8" id="KW-1133">Transmembrane helix</keyword>
<comment type="subcellular location">
    <subcellularLocation>
        <location evidence="1">Apical cell membrane</location>
        <topology evidence="1">Multi-pass membrane protein</topology>
    </subcellularLocation>
</comment>
<gene>
    <name evidence="9" type="ORF">SPHA_37542</name>
</gene>
<feature type="transmembrane region" description="Helical" evidence="8">
    <location>
        <begin position="90"/>
        <end position="111"/>
    </location>
</feature>
<keyword evidence="3" id="KW-1003">Cell membrane</keyword>
<dbReference type="PANTHER" id="PTHR10010">
    <property type="entry name" value="SOLUTE CARRIER FAMILY 34 SODIUM PHOSPHATE , MEMBER 2-RELATED"/>
    <property type="match status" value="1"/>
</dbReference>
<sequence length="397" mass="43930">MIVQLDKKVIEGIAAGKTEWNDKRILKIWCKYKVTTVLQNVTQERNFSAVINGTVVTSLQNVTRLENISVETNSEKCYCLLSYIEWSDTISGAILLFVSLFLLVICLMGMVRLLHSMLRGPVASALKKTINSDIPKPFSFLTGYVAIIIGAGLTMILQSSSIFTSTLTPLVGMGVIHIERMYPLTLGSNIGTTATGLLAAMATSGNRFRAALQIGLCHFLFNVSGILLFYPIPFMRKIPINLAKKLGNTTAKYRWFAILYLVTAFFFLPAFVFTLSLAGAEAMIAAGVILLPFITFVIIVNFLQKKYNKLLPKMLKNWDFLPLWLHSLEPLDKFITKCTGICKSCQKKLDRSVPPPVVLTPFAIQGDISPLSSRQSENGSPVSSRSTSLLIQRTTTL</sequence>
<reference evidence="9" key="1">
    <citation type="submission" date="2021-01" db="EMBL/GenBank/DDBJ databases">
        <authorList>
            <person name="Li R."/>
            <person name="Bekaert M."/>
        </authorList>
    </citation>
    <scope>NUCLEOTIDE SEQUENCE</scope>
    <source>
        <strain evidence="9">Farmed</strain>
    </source>
</reference>
<accession>A0A812CH97</accession>
<name>A0A812CH97_ACAPH</name>
<keyword evidence="6 8" id="KW-0472">Membrane</keyword>
<evidence type="ECO:0000256" key="3">
    <source>
        <dbReference type="ARBA" id="ARBA00022475"/>
    </source>
</evidence>
<dbReference type="AlphaFoldDB" id="A0A812CH97"/>
<dbReference type="GO" id="GO:0044341">
    <property type="term" value="P:sodium-dependent phosphate transport"/>
    <property type="evidence" value="ECO:0007669"/>
    <property type="project" value="InterPro"/>
</dbReference>
<evidence type="ECO:0000313" key="10">
    <source>
        <dbReference type="Proteomes" id="UP000597762"/>
    </source>
</evidence>
<dbReference type="GO" id="GO:0005436">
    <property type="term" value="F:sodium:phosphate symporter activity"/>
    <property type="evidence" value="ECO:0007669"/>
    <property type="project" value="InterPro"/>
</dbReference>
<evidence type="ECO:0000256" key="2">
    <source>
        <dbReference type="ARBA" id="ARBA00005808"/>
    </source>
</evidence>
<dbReference type="Proteomes" id="UP000597762">
    <property type="component" value="Unassembled WGS sequence"/>
</dbReference>
<evidence type="ECO:0000313" key="9">
    <source>
        <dbReference type="EMBL" id="CAE1272127.1"/>
    </source>
</evidence>
<feature type="compositionally biased region" description="Polar residues" evidence="7">
    <location>
        <begin position="370"/>
        <end position="397"/>
    </location>
</feature>
<dbReference type="InterPro" id="IPR003841">
    <property type="entry name" value="Na/Pi_transpt"/>
</dbReference>
<evidence type="ECO:0000256" key="4">
    <source>
        <dbReference type="ARBA" id="ARBA00022692"/>
    </source>
</evidence>
<dbReference type="PANTHER" id="PTHR10010:SF46">
    <property type="entry name" value="SODIUM-DEPENDENT PHOSPHATE TRANSPORT PROTEIN 2B"/>
    <property type="match status" value="1"/>
</dbReference>
<feature type="transmembrane region" description="Helical" evidence="8">
    <location>
        <begin position="253"/>
        <end position="276"/>
    </location>
</feature>